<sequence>MRLKARLGSIVAAAIVVTSVGAAPAMAESEVPDTQPPPASRMLDSPCAGVSFPLALEASSKSYLVTKDDDSEDDGSLRWAFAQANEHPGIDEVVVAADLVVRSTGDIEVNGAIVLRGENAASEITNVSDDAALFLDYNADEEFPFFASNIVLSGASDAADPLGLYFRSEVCSVGLHNVTLQGFADYGLLVGDTWPFPLFEIKDSFVTGNRTSGHGYGDGAITLENEGIAGDIRIINTEFRDNEVTAFNVYADLDSSSDLRSTMLVENSRFINNRETSDDERAGALQLSWVSADSLEEEEGLPPIPGPFLTIRDTLFENNAGGLVGAVGIGGLSFSNETSAEATMVSIERSTFDDNVALISSPGYNGLASDIQIQSESLDDFPGVTALRVSDSTFQSAADSSVPNIHFDEVDGRHVFDHITLVGNGISYRDSVEENASFEFTNSVLSTGTRDPLEFDDAPMRAGVAAKAAGEDVVPAFSESHMAYTTAPSLVPAGEGRLVGTTADFALGALDASLGLTPVMVPGTGSKLIDAAGPGGSPTDQRGLARPQGAGPDIGAVEVETQPATIEIGDDQTGNAGDTITFDVTRANATENPWTGEATVKVTTHDGTATAGTDYTGIEETLTWEDGDTSPKTVTVHTSPGHVGEGNVTFTVTLSDPGTNTTLGDRVTATGTIIRDEDGGTVTPPKPDPKPKPEPGKTGTKDPLADSGSNAFAGIAVIGALLAAAGGAFLLLRRRRGTAA</sequence>
<keyword evidence="2" id="KW-0964">Secreted</keyword>
<evidence type="ECO:0000313" key="12">
    <source>
        <dbReference type="Proteomes" id="UP000319094"/>
    </source>
</evidence>
<name>A0A542Y403_9MICO</name>
<feature type="compositionally biased region" description="Basic and acidic residues" evidence="7">
    <location>
        <begin position="687"/>
        <end position="704"/>
    </location>
</feature>
<keyword evidence="3 9" id="KW-0732">Signal</keyword>
<accession>A0A542Y403</accession>
<feature type="domain" description="Gram-positive cocci surface proteins LPxTG" evidence="10">
    <location>
        <begin position="704"/>
        <end position="740"/>
    </location>
</feature>
<keyword evidence="6" id="KW-0572">Peptidoglycan-anchor</keyword>
<keyword evidence="1" id="KW-0134">Cell wall</keyword>
<dbReference type="Proteomes" id="UP000319094">
    <property type="component" value="Unassembled WGS sequence"/>
</dbReference>
<evidence type="ECO:0000256" key="4">
    <source>
        <dbReference type="ARBA" id="ARBA00022737"/>
    </source>
</evidence>
<dbReference type="SUPFAM" id="SSF141072">
    <property type="entry name" value="CalX-like"/>
    <property type="match status" value="1"/>
</dbReference>
<feature type="region of interest" description="Disordered" evidence="7">
    <location>
        <begin position="674"/>
        <end position="708"/>
    </location>
</feature>
<dbReference type="NCBIfam" id="NF041518">
    <property type="entry name" value="choice_anch_Q"/>
    <property type="match status" value="1"/>
</dbReference>
<dbReference type="Pfam" id="PF03160">
    <property type="entry name" value="Calx-beta"/>
    <property type="match status" value="1"/>
</dbReference>
<evidence type="ECO:0000256" key="2">
    <source>
        <dbReference type="ARBA" id="ARBA00022525"/>
    </source>
</evidence>
<feature type="transmembrane region" description="Helical" evidence="8">
    <location>
        <begin position="711"/>
        <end position="732"/>
    </location>
</feature>
<dbReference type="SMART" id="SM00237">
    <property type="entry name" value="Calx_beta"/>
    <property type="match status" value="1"/>
</dbReference>
<keyword evidence="5" id="KW-0106">Calcium</keyword>
<keyword evidence="12" id="KW-1185">Reference proteome</keyword>
<dbReference type="InterPro" id="IPR003644">
    <property type="entry name" value="Calx_beta"/>
</dbReference>
<evidence type="ECO:0000259" key="10">
    <source>
        <dbReference type="PROSITE" id="PS50847"/>
    </source>
</evidence>
<dbReference type="SUPFAM" id="SSF51126">
    <property type="entry name" value="Pectin lyase-like"/>
    <property type="match status" value="1"/>
</dbReference>
<evidence type="ECO:0000256" key="5">
    <source>
        <dbReference type="ARBA" id="ARBA00022837"/>
    </source>
</evidence>
<dbReference type="PROSITE" id="PS50847">
    <property type="entry name" value="GRAM_POS_ANCHORING"/>
    <property type="match status" value="1"/>
</dbReference>
<evidence type="ECO:0000256" key="9">
    <source>
        <dbReference type="SAM" id="SignalP"/>
    </source>
</evidence>
<dbReference type="InterPro" id="IPR059226">
    <property type="entry name" value="Choice_anch_Q_dom"/>
</dbReference>
<dbReference type="EMBL" id="VFON01000001">
    <property type="protein sequence ID" value="TQL42802.1"/>
    <property type="molecule type" value="Genomic_DNA"/>
</dbReference>
<gene>
    <name evidence="11" type="ORF">FB468_0810</name>
</gene>
<dbReference type="InterPro" id="IPR038081">
    <property type="entry name" value="CalX-like_sf"/>
</dbReference>
<dbReference type="Gene3D" id="2.60.40.2030">
    <property type="match status" value="1"/>
</dbReference>
<protein>
    <submittedName>
        <fullName evidence="11">Calx-beta domain-containing protein</fullName>
    </submittedName>
</protein>
<dbReference type="GO" id="GO:0007154">
    <property type="term" value="P:cell communication"/>
    <property type="evidence" value="ECO:0007669"/>
    <property type="project" value="InterPro"/>
</dbReference>
<dbReference type="InterPro" id="IPR011050">
    <property type="entry name" value="Pectin_lyase_fold/virulence"/>
</dbReference>
<keyword evidence="8" id="KW-1133">Transmembrane helix</keyword>
<organism evidence="11 12">
    <name type="scientific">Leucobacter komagatae</name>
    <dbReference type="NCBI Taxonomy" id="55969"/>
    <lineage>
        <taxon>Bacteria</taxon>
        <taxon>Bacillati</taxon>
        <taxon>Actinomycetota</taxon>
        <taxon>Actinomycetes</taxon>
        <taxon>Micrococcales</taxon>
        <taxon>Microbacteriaceae</taxon>
        <taxon>Leucobacter</taxon>
    </lineage>
</organism>
<dbReference type="AlphaFoldDB" id="A0A542Y403"/>
<evidence type="ECO:0000256" key="3">
    <source>
        <dbReference type="ARBA" id="ARBA00022729"/>
    </source>
</evidence>
<evidence type="ECO:0000256" key="7">
    <source>
        <dbReference type="SAM" id="MobiDB-lite"/>
    </source>
</evidence>
<feature type="signal peptide" evidence="9">
    <location>
        <begin position="1"/>
        <end position="22"/>
    </location>
</feature>
<evidence type="ECO:0000256" key="8">
    <source>
        <dbReference type="SAM" id="Phobius"/>
    </source>
</evidence>
<dbReference type="OrthoDB" id="4984616at2"/>
<keyword evidence="4" id="KW-0677">Repeat</keyword>
<dbReference type="GO" id="GO:0016020">
    <property type="term" value="C:membrane"/>
    <property type="evidence" value="ECO:0007669"/>
    <property type="project" value="InterPro"/>
</dbReference>
<dbReference type="InterPro" id="IPR019931">
    <property type="entry name" value="LPXTG_anchor"/>
</dbReference>
<feature type="chain" id="PRO_5039217423" evidence="9">
    <location>
        <begin position="23"/>
        <end position="740"/>
    </location>
</feature>
<evidence type="ECO:0000256" key="6">
    <source>
        <dbReference type="ARBA" id="ARBA00023088"/>
    </source>
</evidence>
<evidence type="ECO:0000256" key="1">
    <source>
        <dbReference type="ARBA" id="ARBA00022512"/>
    </source>
</evidence>
<reference evidence="11 12" key="1">
    <citation type="submission" date="2019-06" db="EMBL/GenBank/DDBJ databases">
        <title>Sequencing the genomes of 1000 actinobacteria strains.</title>
        <authorList>
            <person name="Klenk H.-P."/>
        </authorList>
    </citation>
    <scope>NUCLEOTIDE SEQUENCE [LARGE SCALE GENOMIC DNA]</scope>
    <source>
        <strain evidence="11 12">DSM 8803</strain>
    </source>
</reference>
<keyword evidence="8" id="KW-0812">Transmembrane</keyword>
<comment type="caution">
    <text evidence="11">The sequence shown here is derived from an EMBL/GenBank/DDBJ whole genome shotgun (WGS) entry which is preliminary data.</text>
</comment>
<proteinExistence type="predicted"/>
<keyword evidence="8" id="KW-0472">Membrane</keyword>
<evidence type="ECO:0000313" key="11">
    <source>
        <dbReference type="EMBL" id="TQL42802.1"/>
    </source>
</evidence>